<dbReference type="EMBL" id="WNKT01000057">
    <property type="protein sequence ID" value="MTW22890.1"/>
    <property type="molecule type" value="Genomic_DNA"/>
</dbReference>
<organism evidence="1 2">
    <name type="scientific">Allochromatium palmeri</name>
    <dbReference type="NCBI Taxonomy" id="231048"/>
    <lineage>
        <taxon>Bacteria</taxon>
        <taxon>Pseudomonadati</taxon>
        <taxon>Pseudomonadota</taxon>
        <taxon>Gammaproteobacteria</taxon>
        <taxon>Chromatiales</taxon>
        <taxon>Chromatiaceae</taxon>
        <taxon>Allochromatium</taxon>
    </lineage>
</organism>
<dbReference type="Proteomes" id="UP000434044">
    <property type="component" value="Unassembled WGS sequence"/>
</dbReference>
<dbReference type="AlphaFoldDB" id="A0A6N8EH08"/>
<gene>
    <name evidence="1" type="ORF">GJ668_17685</name>
</gene>
<evidence type="ECO:0000313" key="2">
    <source>
        <dbReference type="Proteomes" id="UP000434044"/>
    </source>
</evidence>
<accession>A0A6N8EH08</accession>
<sequence length="20" mass="2191">MGLFGIGLIGFVAVRRRKSL</sequence>
<protein>
    <submittedName>
        <fullName evidence="1">PEP-CTERM sorting domain-containing protein</fullName>
    </submittedName>
</protein>
<proteinExistence type="predicted"/>
<dbReference type="InterPro" id="IPR013424">
    <property type="entry name" value="Ice-binding_C"/>
</dbReference>
<comment type="caution">
    <text evidence="1">The sequence shown here is derived from an EMBL/GenBank/DDBJ whole genome shotgun (WGS) entry which is preliminary data.</text>
</comment>
<keyword evidence="2" id="KW-1185">Reference proteome</keyword>
<reference evidence="1 2" key="1">
    <citation type="submission" date="2019-11" db="EMBL/GenBank/DDBJ databases">
        <title>Whole-genome sequence of the anaerobic purple sulfur bacterium Allochromatium palmeri DSM 15591.</title>
        <authorList>
            <person name="Kyndt J.A."/>
            <person name="Meyer T.E."/>
        </authorList>
    </citation>
    <scope>NUCLEOTIDE SEQUENCE [LARGE SCALE GENOMIC DNA]</scope>
    <source>
        <strain evidence="1 2">DSM 15591</strain>
    </source>
</reference>
<evidence type="ECO:0000313" key="1">
    <source>
        <dbReference type="EMBL" id="MTW22890.1"/>
    </source>
</evidence>
<dbReference type="NCBIfam" id="TIGR02595">
    <property type="entry name" value="PEP_CTERM"/>
    <property type="match status" value="1"/>
</dbReference>
<name>A0A6N8EH08_9GAMM</name>